<evidence type="ECO:0000313" key="3">
    <source>
        <dbReference type="Proteomes" id="UP000828390"/>
    </source>
</evidence>
<dbReference type="EMBL" id="JAIWYP010000001">
    <property type="protein sequence ID" value="KAH3882213.1"/>
    <property type="molecule type" value="Genomic_DNA"/>
</dbReference>
<protein>
    <submittedName>
        <fullName evidence="2">Uncharacterized protein</fullName>
    </submittedName>
</protein>
<reference evidence="2" key="1">
    <citation type="journal article" date="2019" name="bioRxiv">
        <title>The Genome of the Zebra Mussel, Dreissena polymorpha: A Resource for Invasive Species Research.</title>
        <authorList>
            <person name="McCartney M.A."/>
            <person name="Auch B."/>
            <person name="Kono T."/>
            <person name="Mallez S."/>
            <person name="Zhang Y."/>
            <person name="Obille A."/>
            <person name="Becker A."/>
            <person name="Abrahante J.E."/>
            <person name="Garbe J."/>
            <person name="Badalamenti J.P."/>
            <person name="Herman A."/>
            <person name="Mangelson H."/>
            <person name="Liachko I."/>
            <person name="Sullivan S."/>
            <person name="Sone E.D."/>
            <person name="Koren S."/>
            <person name="Silverstein K.A.T."/>
            <person name="Beckman K.B."/>
            <person name="Gohl D.M."/>
        </authorList>
    </citation>
    <scope>NUCLEOTIDE SEQUENCE</scope>
    <source>
        <strain evidence="2">Duluth1</strain>
        <tissue evidence="2">Whole animal</tissue>
    </source>
</reference>
<name>A0A9D4RWI2_DREPO</name>
<dbReference type="AlphaFoldDB" id="A0A9D4RWI2"/>
<evidence type="ECO:0000313" key="2">
    <source>
        <dbReference type="EMBL" id="KAH3883574.1"/>
    </source>
</evidence>
<dbReference type="Proteomes" id="UP000828390">
    <property type="component" value="Unassembled WGS sequence"/>
</dbReference>
<reference evidence="2" key="2">
    <citation type="submission" date="2020-11" db="EMBL/GenBank/DDBJ databases">
        <authorList>
            <person name="McCartney M.A."/>
            <person name="Auch B."/>
            <person name="Kono T."/>
            <person name="Mallez S."/>
            <person name="Becker A."/>
            <person name="Gohl D.M."/>
            <person name="Silverstein K.A.T."/>
            <person name="Koren S."/>
            <person name="Bechman K.B."/>
            <person name="Herman A."/>
            <person name="Abrahante J.E."/>
            <person name="Garbe J."/>
        </authorList>
    </citation>
    <scope>NUCLEOTIDE SEQUENCE</scope>
    <source>
        <strain evidence="2">Duluth1</strain>
        <tissue evidence="2">Whole animal</tissue>
    </source>
</reference>
<proteinExistence type="predicted"/>
<sequence length="50" mass="5489">MFEDFPPGILLDGLNLRDSVQTKGKSSMVGIPSATRCLRSSLLLKLQIKL</sequence>
<comment type="caution">
    <text evidence="2">The sequence shown here is derived from an EMBL/GenBank/DDBJ whole genome shotgun (WGS) entry which is preliminary data.</text>
</comment>
<dbReference type="EMBL" id="JAIWYP010000001">
    <property type="protein sequence ID" value="KAH3883574.1"/>
    <property type="molecule type" value="Genomic_DNA"/>
</dbReference>
<gene>
    <name evidence="1" type="ORF">DPMN_006146</name>
    <name evidence="2" type="ORF">DPMN_007534</name>
</gene>
<keyword evidence="3" id="KW-1185">Reference proteome</keyword>
<evidence type="ECO:0000313" key="1">
    <source>
        <dbReference type="EMBL" id="KAH3882213.1"/>
    </source>
</evidence>
<organism evidence="2 3">
    <name type="scientific">Dreissena polymorpha</name>
    <name type="common">Zebra mussel</name>
    <name type="synonym">Mytilus polymorpha</name>
    <dbReference type="NCBI Taxonomy" id="45954"/>
    <lineage>
        <taxon>Eukaryota</taxon>
        <taxon>Metazoa</taxon>
        <taxon>Spiralia</taxon>
        <taxon>Lophotrochozoa</taxon>
        <taxon>Mollusca</taxon>
        <taxon>Bivalvia</taxon>
        <taxon>Autobranchia</taxon>
        <taxon>Heteroconchia</taxon>
        <taxon>Euheterodonta</taxon>
        <taxon>Imparidentia</taxon>
        <taxon>Neoheterodontei</taxon>
        <taxon>Myida</taxon>
        <taxon>Dreissenoidea</taxon>
        <taxon>Dreissenidae</taxon>
        <taxon>Dreissena</taxon>
    </lineage>
</organism>
<accession>A0A9D4RWI2</accession>